<comment type="caution">
    <text evidence="3">The sequence shown here is derived from an EMBL/GenBank/DDBJ whole genome shotgun (WGS) entry which is preliminary data.</text>
</comment>
<gene>
    <name evidence="3" type="ORF">C7999DRAFT_12940</name>
</gene>
<dbReference type="Proteomes" id="UP001303647">
    <property type="component" value="Unassembled WGS sequence"/>
</dbReference>
<name>A0AAN7CXN7_9PEZI</name>
<sequence length="436" mass="48627">MTSLQTHAGLSEDGIRCLEEALVASSYVESHGVPPSGLACGLGIKYYRPDGSEYTLRDVPLRAILAVVRNRINNNRGNVIPRNRRKEIFDKVMAALPEDHRSKVVWEDGPAPLDPNAEPVTPFSAPRTVKEKSNAALMDDLARAVGLDSDTKRSISAQITWTDGCAEGKAACMLTGGTWEVKGGRLKRDHTLEDVPTCYVRDRIMDYINKLVPEEKKTAARKAVFSDLNDDEINAYSAMIAEEAAAAENESMEVLPAQRKSQPQDSEELLCDIDDTVDLTPHAEPVVRQKPRRKPILHSVVWPPHFNQNPLPVERLVNVDGDIYHDCDQIRAMIKRFVEGGMWSIDDFRLALTTAAGEVSIEHFNTFLRHKGPRNGIRCKAFDLCWEFFYRREKLSLPLTGADPCTDEDLLEERAKKRPNAAGDAGGSRGGKRSRR</sequence>
<dbReference type="Pfam" id="PF24852">
    <property type="entry name" value="DUF7726"/>
    <property type="match status" value="1"/>
</dbReference>
<reference evidence="3" key="2">
    <citation type="submission" date="2023-05" db="EMBL/GenBank/DDBJ databases">
        <authorList>
            <consortium name="Lawrence Berkeley National Laboratory"/>
            <person name="Steindorff A."/>
            <person name="Hensen N."/>
            <person name="Bonometti L."/>
            <person name="Westerberg I."/>
            <person name="Brannstrom I.O."/>
            <person name="Guillou S."/>
            <person name="Cros-Aarteil S."/>
            <person name="Calhoun S."/>
            <person name="Haridas S."/>
            <person name="Kuo A."/>
            <person name="Mondo S."/>
            <person name="Pangilinan J."/>
            <person name="Riley R."/>
            <person name="Labutti K."/>
            <person name="Andreopoulos B."/>
            <person name="Lipzen A."/>
            <person name="Chen C."/>
            <person name="Yanf M."/>
            <person name="Daum C."/>
            <person name="Ng V."/>
            <person name="Clum A."/>
            <person name="Ohm R."/>
            <person name="Martin F."/>
            <person name="Silar P."/>
            <person name="Natvig D."/>
            <person name="Lalanne C."/>
            <person name="Gautier V."/>
            <person name="Ament-Velasquez S.L."/>
            <person name="Kruys A."/>
            <person name="Hutchinson M.I."/>
            <person name="Powell A.J."/>
            <person name="Barry K."/>
            <person name="Miller A.N."/>
            <person name="Grigoriev I.V."/>
            <person name="Debuchy R."/>
            <person name="Gladieux P."/>
            <person name="Thoren M.H."/>
            <person name="Johannesson H."/>
        </authorList>
    </citation>
    <scope>NUCLEOTIDE SEQUENCE</scope>
    <source>
        <strain evidence="3">CBS 359.72</strain>
    </source>
</reference>
<feature type="domain" description="DUF7726" evidence="2">
    <location>
        <begin position="322"/>
        <end position="396"/>
    </location>
</feature>
<evidence type="ECO:0000256" key="1">
    <source>
        <dbReference type="SAM" id="MobiDB-lite"/>
    </source>
</evidence>
<organism evidence="3 4">
    <name type="scientific">Corynascus novoguineensis</name>
    <dbReference type="NCBI Taxonomy" id="1126955"/>
    <lineage>
        <taxon>Eukaryota</taxon>
        <taxon>Fungi</taxon>
        <taxon>Dikarya</taxon>
        <taxon>Ascomycota</taxon>
        <taxon>Pezizomycotina</taxon>
        <taxon>Sordariomycetes</taxon>
        <taxon>Sordariomycetidae</taxon>
        <taxon>Sordariales</taxon>
        <taxon>Chaetomiaceae</taxon>
        <taxon>Corynascus</taxon>
    </lineage>
</organism>
<evidence type="ECO:0000259" key="2">
    <source>
        <dbReference type="Pfam" id="PF24852"/>
    </source>
</evidence>
<feature type="region of interest" description="Disordered" evidence="1">
    <location>
        <begin position="410"/>
        <end position="436"/>
    </location>
</feature>
<dbReference type="InterPro" id="IPR056143">
    <property type="entry name" value="DUF7726"/>
</dbReference>
<evidence type="ECO:0000313" key="3">
    <source>
        <dbReference type="EMBL" id="KAK4249172.1"/>
    </source>
</evidence>
<protein>
    <recommendedName>
        <fullName evidence="2">DUF7726 domain-containing protein</fullName>
    </recommendedName>
</protein>
<dbReference type="EMBL" id="MU857627">
    <property type="protein sequence ID" value="KAK4249172.1"/>
    <property type="molecule type" value="Genomic_DNA"/>
</dbReference>
<proteinExistence type="predicted"/>
<keyword evidence="4" id="KW-1185">Reference proteome</keyword>
<dbReference type="AlphaFoldDB" id="A0AAN7CXN7"/>
<reference evidence="3" key="1">
    <citation type="journal article" date="2023" name="Mol. Phylogenet. Evol.">
        <title>Genome-scale phylogeny and comparative genomics of the fungal order Sordariales.</title>
        <authorList>
            <person name="Hensen N."/>
            <person name="Bonometti L."/>
            <person name="Westerberg I."/>
            <person name="Brannstrom I.O."/>
            <person name="Guillou S."/>
            <person name="Cros-Aarteil S."/>
            <person name="Calhoun S."/>
            <person name="Haridas S."/>
            <person name="Kuo A."/>
            <person name="Mondo S."/>
            <person name="Pangilinan J."/>
            <person name="Riley R."/>
            <person name="LaButti K."/>
            <person name="Andreopoulos B."/>
            <person name="Lipzen A."/>
            <person name="Chen C."/>
            <person name="Yan M."/>
            <person name="Daum C."/>
            <person name="Ng V."/>
            <person name="Clum A."/>
            <person name="Steindorff A."/>
            <person name="Ohm R.A."/>
            <person name="Martin F."/>
            <person name="Silar P."/>
            <person name="Natvig D.O."/>
            <person name="Lalanne C."/>
            <person name="Gautier V."/>
            <person name="Ament-Velasquez S.L."/>
            <person name="Kruys A."/>
            <person name="Hutchinson M.I."/>
            <person name="Powell A.J."/>
            <person name="Barry K."/>
            <person name="Miller A.N."/>
            <person name="Grigoriev I.V."/>
            <person name="Debuchy R."/>
            <person name="Gladieux P."/>
            <person name="Hiltunen Thoren M."/>
            <person name="Johannesson H."/>
        </authorList>
    </citation>
    <scope>NUCLEOTIDE SEQUENCE</scope>
    <source>
        <strain evidence="3">CBS 359.72</strain>
    </source>
</reference>
<accession>A0AAN7CXN7</accession>
<evidence type="ECO:0000313" key="4">
    <source>
        <dbReference type="Proteomes" id="UP001303647"/>
    </source>
</evidence>